<accession>A0A0S3PNQ5</accession>
<keyword evidence="2" id="KW-0328">Glycosyltransferase</keyword>
<evidence type="ECO:0000313" key="2">
    <source>
        <dbReference type="EMBL" id="BAT57562.1"/>
    </source>
</evidence>
<evidence type="ECO:0000259" key="1">
    <source>
        <dbReference type="Pfam" id="PF00535"/>
    </source>
</evidence>
<gene>
    <name evidence="2" type="primary">epsE</name>
    <name evidence="2" type="ORF">GJW-30_1_00068</name>
</gene>
<name>A0A0S3PNQ5_9BRAD</name>
<proteinExistence type="predicted"/>
<organism evidence="2 3">
    <name type="scientific">Variibacter gotjawalensis</name>
    <dbReference type="NCBI Taxonomy" id="1333996"/>
    <lineage>
        <taxon>Bacteria</taxon>
        <taxon>Pseudomonadati</taxon>
        <taxon>Pseudomonadota</taxon>
        <taxon>Alphaproteobacteria</taxon>
        <taxon>Hyphomicrobiales</taxon>
        <taxon>Nitrobacteraceae</taxon>
        <taxon>Variibacter</taxon>
    </lineage>
</organism>
<sequence length="310" mass="35026">MIAHDTSRTVVLMGVYNGEQFLQEQIESIDRQTFKNIDLLVSDDGSTDQSIALLSAQKSRWNKGSFHIVNGPKQGFAENYRYLITSVALDRDYFAFADQDDIWDEDKLDVACSWLGQQGDQPALFCSRTRTMSVNGKTLGYSPLFAKPPSFRNAIVQSLAGGNTMVMNRAAMKLVAESAKRSKFISHDWWSYLVVTGVGGTVKYDPTPRIGYRQHGGNVVGENDSWRARFLRVRHLFAGRFSCWNDQNISGLKESREVLTPEAQSVICQFERARNASLVKRVTTLHHAGFYRQTLFGNLGLYLACIFRRL</sequence>
<dbReference type="EMBL" id="AP014946">
    <property type="protein sequence ID" value="BAT57562.1"/>
    <property type="molecule type" value="Genomic_DNA"/>
</dbReference>
<dbReference type="PANTHER" id="PTHR22916:SF3">
    <property type="entry name" value="UDP-GLCNAC:BETAGAL BETA-1,3-N-ACETYLGLUCOSAMINYLTRANSFERASE-LIKE PROTEIN 1"/>
    <property type="match status" value="1"/>
</dbReference>
<dbReference type="Proteomes" id="UP000236884">
    <property type="component" value="Chromosome"/>
</dbReference>
<dbReference type="InterPro" id="IPR029044">
    <property type="entry name" value="Nucleotide-diphossugar_trans"/>
</dbReference>
<dbReference type="CDD" id="cd04196">
    <property type="entry name" value="GT_2_like_d"/>
    <property type="match status" value="1"/>
</dbReference>
<dbReference type="EC" id="2.4.-.-" evidence="2"/>
<dbReference type="Gene3D" id="3.90.550.10">
    <property type="entry name" value="Spore Coat Polysaccharide Biosynthesis Protein SpsA, Chain A"/>
    <property type="match status" value="1"/>
</dbReference>
<dbReference type="GO" id="GO:0016758">
    <property type="term" value="F:hexosyltransferase activity"/>
    <property type="evidence" value="ECO:0007669"/>
    <property type="project" value="UniProtKB-ARBA"/>
</dbReference>
<reference evidence="2 3" key="1">
    <citation type="submission" date="2015-08" db="EMBL/GenBank/DDBJ databases">
        <title>Investigation of the bacterial diversity of lava forest soil.</title>
        <authorList>
            <person name="Lee J.S."/>
        </authorList>
    </citation>
    <scope>NUCLEOTIDE SEQUENCE [LARGE SCALE GENOMIC DNA]</scope>
    <source>
        <strain evidence="2 3">GJW-30</strain>
    </source>
</reference>
<keyword evidence="3" id="KW-1185">Reference proteome</keyword>
<dbReference type="Pfam" id="PF00535">
    <property type="entry name" value="Glycos_transf_2"/>
    <property type="match status" value="1"/>
</dbReference>
<dbReference type="InterPro" id="IPR001173">
    <property type="entry name" value="Glyco_trans_2-like"/>
</dbReference>
<feature type="domain" description="Glycosyltransferase 2-like" evidence="1">
    <location>
        <begin position="11"/>
        <end position="142"/>
    </location>
</feature>
<keyword evidence="2" id="KW-0808">Transferase</keyword>
<dbReference type="AlphaFoldDB" id="A0A0S3PNQ5"/>
<dbReference type="RefSeq" id="WP_096350374.1">
    <property type="nucleotide sequence ID" value="NZ_AP014946.1"/>
</dbReference>
<evidence type="ECO:0000313" key="3">
    <source>
        <dbReference type="Proteomes" id="UP000236884"/>
    </source>
</evidence>
<dbReference type="SUPFAM" id="SSF53448">
    <property type="entry name" value="Nucleotide-diphospho-sugar transferases"/>
    <property type="match status" value="1"/>
</dbReference>
<dbReference type="PANTHER" id="PTHR22916">
    <property type="entry name" value="GLYCOSYLTRANSFERASE"/>
    <property type="match status" value="1"/>
</dbReference>
<dbReference type="KEGG" id="vgo:GJW-30_1_00068"/>
<protein>
    <submittedName>
        <fullName evidence="2">Putative glycosyltransferase EpsE</fullName>
        <ecNumber evidence="2">2.4.-.-</ecNumber>
    </submittedName>
</protein>
<dbReference type="OrthoDB" id="9802649at2"/>